<protein>
    <recommendedName>
        <fullName evidence="3">CYTH domain-containing protein</fullName>
    </recommendedName>
</protein>
<gene>
    <name evidence="1" type="ORF">C725_1749</name>
</gene>
<dbReference type="EMBL" id="AMRV01000005">
    <property type="protein sequence ID" value="EMD82709.1"/>
    <property type="molecule type" value="Genomic_DNA"/>
</dbReference>
<dbReference type="AlphaFoldDB" id="M2T850"/>
<organism evidence="1 2">
    <name type="scientific">Pacificimonas flava</name>
    <dbReference type="NCBI Taxonomy" id="1234595"/>
    <lineage>
        <taxon>Bacteria</taxon>
        <taxon>Pseudomonadati</taxon>
        <taxon>Pseudomonadota</taxon>
        <taxon>Alphaproteobacteria</taxon>
        <taxon>Sphingomonadales</taxon>
        <taxon>Sphingosinicellaceae</taxon>
        <taxon>Pacificimonas</taxon>
    </lineage>
</organism>
<name>M2T850_9SPHN</name>
<reference evidence="1 2" key="1">
    <citation type="journal article" date="2013" name="Genome Announc.">
        <title>Draft Genome Sequence of Strain JLT2015T, Belonging to the Family Sphingomonadaceae of the Alphaproteobacteria.</title>
        <authorList>
            <person name="Tang K."/>
            <person name="Liu K."/>
            <person name="Li S."/>
            <person name="Jiao N."/>
        </authorList>
    </citation>
    <scope>NUCLEOTIDE SEQUENCE [LARGE SCALE GENOMIC DNA]</scope>
    <source>
        <strain evidence="1 2">JLT2015</strain>
    </source>
</reference>
<comment type="caution">
    <text evidence="1">The sequence shown here is derived from an EMBL/GenBank/DDBJ whole genome shotgun (WGS) entry which is preliminary data.</text>
</comment>
<proteinExistence type="predicted"/>
<keyword evidence="2" id="KW-1185">Reference proteome</keyword>
<accession>M2T850</accession>
<evidence type="ECO:0000313" key="1">
    <source>
        <dbReference type="EMBL" id="EMD82709.1"/>
    </source>
</evidence>
<evidence type="ECO:0008006" key="3">
    <source>
        <dbReference type="Google" id="ProtNLM"/>
    </source>
</evidence>
<dbReference type="Proteomes" id="UP000011717">
    <property type="component" value="Unassembled WGS sequence"/>
</dbReference>
<sequence>MSGLQDWLMQGAAPKRETRTDLYLADPNLTDISLKRRGREHSEVKVLVGLPDISLPPSMAAQAELWLKSEAARLPLTDEGTVAVGKERRRRILRFADGGWHPVDSEEEAENGAALEYALVEAHGERWTSLCLEAFGEEDRLPALLQGVVTLLGPWPGDVPAPAISGGYPFWLGEIARGH</sequence>
<evidence type="ECO:0000313" key="2">
    <source>
        <dbReference type="Proteomes" id="UP000011717"/>
    </source>
</evidence>